<gene>
    <name evidence="2" type="ORF">DES52_105199</name>
</gene>
<reference evidence="2 3" key="1">
    <citation type="submission" date="2018-06" db="EMBL/GenBank/DDBJ databases">
        <title>Genomic Encyclopedia of Type Strains, Phase IV (KMG-IV): sequencing the most valuable type-strain genomes for metagenomic binning, comparative biology and taxonomic classification.</title>
        <authorList>
            <person name="Goeker M."/>
        </authorList>
    </citation>
    <scope>NUCLEOTIDE SEQUENCE [LARGE SCALE GENOMIC DNA]</scope>
    <source>
        <strain evidence="2 3">DSM 18048</strain>
    </source>
</reference>
<evidence type="ECO:0000313" key="3">
    <source>
        <dbReference type="Proteomes" id="UP000248326"/>
    </source>
</evidence>
<proteinExistence type="predicted"/>
<feature type="compositionally biased region" description="Gly residues" evidence="1">
    <location>
        <begin position="154"/>
        <end position="173"/>
    </location>
</feature>
<dbReference type="EMBL" id="QJSX01000005">
    <property type="protein sequence ID" value="PYE54561.1"/>
    <property type="molecule type" value="Genomic_DNA"/>
</dbReference>
<organism evidence="2 3">
    <name type="scientific">Deinococcus yavapaiensis KR-236</name>
    <dbReference type="NCBI Taxonomy" id="694435"/>
    <lineage>
        <taxon>Bacteria</taxon>
        <taxon>Thermotogati</taxon>
        <taxon>Deinococcota</taxon>
        <taxon>Deinococci</taxon>
        <taxon>Deinococcales</taxon>
        <taxon>Deinococcaceae</taxon>
        <taxon>Deinococcus</taxon>
    </lineage>
</organism>
<dbReference type="AlphaFoldDB" id="A0A318SBI3"/>
<feature type="region of interest" description="Disordered" evidence="1">
    <location>
        <begin position="150"/>
        <end position="188"/>
    </location>
</feature>
<dbReference type="RefSeq" id="WP_110886326.1">
    <property type="nucleotide sequence ID" value="NZ_QJSX01000005.1"/>
</dbReference>
<comment type="caution">
    <text evidence="2">The sequence shown here is derived from an EMBL/GenBank/DDBJ whole genome shotgun (WGS) entry which is preliminary data.</text>
</comment>
<protein>
    <submittedName>
        <fullName evidence="2">Uncharacterized protein</fullName>
    </submittedName>
</protein>
<dbReference type="Proteomes" id="UP000248326">
    <property type="component" value="Unassembled WGS sequence"/>
</dbReference>
<evidence type="ECO:0000256" key="1">
    <source>
        <dbReference type="SAM" id="MobiDB-lite"/>
    </source>
</evidence>
<keyword evidence="3" id="KW-1185">Reference proteome</keyword>
<evidence type="ECO:0000313" key="2">
    <source>
        <dbReference type="EMBL" id="PYE54561.1"/>
    </source>
</evidence>
<sequence>MMDDLLRNMDQNQRFAKAQVNNDDVDPHEAAQYVEQYMRSAPPEMQQQALQQYMQQLDPQQREALAQAMIQHQGTPVQNVRADDPHDLTNAFMQSGQALSQQGRGGGIGDLFGMMGGMLGGMGQGMGGQQQGGGLGGLLGGLLGGGQQQQQGYGQQGQGYQQGYGQQGQGYQQGYGQPAQQQQGGGLGQLLQNPMAKAGLVSLAAIIGSQLMGANRR</sequence>
<dbReference type="OrthoDB" id="67290at2"/>
<accession>A0A318SBI3</accession>
<name>A0A318SBI3_9DEIO</name>